<sequence length="229" mass="24978">MLYLIYFLLLALRAMAVTLPNVEAGVPSVIRSEGLPEGYTEGPIMWSGFGDYLSGLQGSDGSGKNVKNLQLNGTVQNIYHQLEVLGFPLQPLNETELDAKMNAIEIKGGSATPPTKDISRQCGVGGVDTVSAYDLSAGAAYLGSLGDDMKCSNMGKSCGRISCSYDSAIWWCNDNTNVIEYQCNLFAYYAWEVYYHCSRGDGNDRQCRGQITENGLHFRTLVGRSPDHC</sequence>
<dbReference type="PANTHER" id="PTHR35605:SF1">
    <property type="entry name" value="ECP2 EFFECTOR PROTEIN DOMAIN-CONTAINING PROTEIN-RELATED"/>
    <property type="match status" value="1"/>
</dbReference>
<accession>A0AAN9U6U5</accession>
<evidence type="ECO:0008006" key="4">
    <source>
        <dbReference type="Google" id="ProtNLM"/>
    </source>
</evidence>
<evidence type="ECO:0000256" key="1">
    <source>
        <dbReference type="SAM" id="SignalP"/>
    </source>
</evidence>
<comment type="caution">
    <text evidence="2">The sequence shown here is derived from an EMBL/GenBank/DDBJ whole genome shotgun (WGS) entry which is preliminary data.</text>
</comment>
<dbReference type="AlphaFoldDB" id="A0AAN9U6U5"/>
<name>A0AAN9U6U5_9PEZI</name>
<evidence type="ECO:0000313" key="3">
    <source>
        <dbReference type="Proteomes" id="UP001320420"/>
    </source>
</evidence>
<proteinExistence type="predicted"/>
<feature type="signal peptide" evidence="1">
    <location>
        <begin position="1"/>
        <end position="16"/>
    </location>
</feature>
<dbReference type="PANTHER" id="PTHR35605">
    <property type="entry name" value="ECP2 EFFECTOR PROTEIN DOMAIN-CONTAINING PROTEIN-RELATED"/>
    <property type="match status" value="1"/>
</dbReference>
<protein>
    <recommendedName>
        <fullName evidence="4">Secreted protein</fullName>
    </recommendedName>
</protein>
<organism evidence="2 3">
    <name type="scientific">Diatrype stigma</name>
    <dbReference type="NCBI Taxonomy" id="117547"/>
    <lineage>
        <taxon>Eukaryota</taxon>
        <taxon>Fungi</taxon>
        <taxon>Dikarya</taxon>
        <taxon>Ascomycota</taxon>
        <taxon>Pezizomycotina</taxon>
        <taxon>Sordariomycetes</taxon>
        <taxon>Xylariomycetidae</taxon>
        <taxon>Xylariales</taxon>
        <taxon>Diatrypaceae</taxon>
        <taxon>Diatrype</taxon>
    </lineage>
</organism>
<reference evidence="2 3" key="1">
    <citation type="submission" date="2024-02" db="EMBL/GenBank/DDBJ databases">
        <title>De novo assembly and annotation of 12 fungi associated with fruit tree decline syndrome in Ontario, Canada.</title>
        <authorList>
            <person name="Sulman M."/>
            <person name="Ellouze W."/>
            <person name="Ilyukhin E."/>
        </authorList>
    </citation>
    <scope>NUCLEOTIDE SEQUENCE [LARGE SCALE GENOMIC DNA]</scope>
    <source>
        <strain evidence="2 3">M11/M66-122</strain>
    </source>
</reference>
<keyword evidence="1" id="KW-0732">Signal</keyword>
<feature type="chain" id="PRO_5042841196" description="Secreted protein" evidence="1">
    <location>
        <begin position="17"/>
        <end position="229"/>
    </location>
</feature>
<gene>
    <name evidence="2" type="ORF">SLS62_011232</name>
</gene>
<evidence type="ECO:0000313" key="2">
    <source>
        <dbReference type="EMBL" id="KAK7739790.1"/>
    </source>
</evidence>
<dbReference type="EMBL" id="JAKJXP020000179">
    <property type="protein sequence ID" value="KAK7739790.1"/>
    <property type="molecule type" value="Genomic_DNA"/>
</dbReference>
<dbReference type="Proteomes" id="UP001320420">
    <property type="component" value="Unassembled WGS sequence"/>
</dbReference>
<keyword evidence="3" id="KW-1185">Reference proteome</keyword>